<keyword evidence="1" id="KW-0472">Membrane</keyword>
<accession>A0A1E7FTG4</accession>
<dbReference type="OrthoDB" id="44178at2759"/>
<reference evidence="2 3" key="1">
    <citation type="submission" date="2016-09" db="EMBL/GenBank/DDBJ databases">
        <title>Extensive genetic diversity and differential bi-allelic expression allows diatom success in the polar Southern Ocean.</title>
        <authorList>
            <consortium name="DOE Joint Genome Institute"/>
            <person name="Mock T."/>
            <person name="Otillar R.P."/>
            <person name="Strauss J."/>
            <person name="Dupont C."/>
            <person name="Frickenhaus S."/>
            <person name="Maumus F."/>
            <person name="Mcmullan M."/>
            <person name="Sanges R."/>
            <person name="Schmutz J."/>
            <person name="Toseland A."/>
            <person name="Valas R."/>
            <person name="Veluchamy A."/>
            <person name="Ward B.J."/>
            <person name="Allen A."/>
            <person name="Barry K."/>
            <person name="Falciatore A."/>
            <person name="Ferrante M."/>
            <person name="Fortunato A.E."/>
            <person name="Gloeckner G."/>
            <person name="Gruber A."/>
            <person name="Hipkin R."/>
            <person name="Janech M."/>
            <person name="Kroth P."/>
            <person name="Leese F."/>
            <person name="Lindquist E."/>
            <person name="Lyon B.R."/>
            <person name="Martin J."/>
            <person name="Mayer C."/>
            <person name="Parker M."/>
            <person name="Quesneville H."/>
            <person name="Raymond J."/>
            <person name="Uhlig C."/>
            <person name="Valentin K.U."/>
            <person name="Worden A.Z."/>
            <person name="Armbrust E.V."/>
            <person name="Bowler C."/>
            <person name="Green B."/>
            <person name="Moulton V."/>
            <person name="Van Oosterhout C."/>
            <person name="Grigoriev I."/>
        </authorList>
    </citation>
    <scope>NUCLEOTIDE SEQUENCE [LARGE SCALE GENOMIC DNA]</scope>
    <source>
        <strain evidence="2 3">CCMP1102</strain>
    </source>
</reference>
<proteinExistence type="predicted"/>
<evidence type="ECO:0000313" key="2">
    <source>
        <dbReference type="EMBL" id="OEU21448.1"/>
    </source>
</evidence>
<feature type="transmembrane region" description="Helical" evidence="1">
    <location>
        <begin position="140"/>
        <end position="159"/>
    </location>
</feature>
<dbReference type="InParanoid" id="A0A1E7FTG4"/>
<dbReference type="AlphaFoldDB" id="A0A1E7FTG4"/>
<gene>
    <name evidence="2" type="ORF">FRACYDRAFT_235075</name>
</gene>
<name>A0A1E7FTG4_9STRA</name>
<sequence>MSNNKGGSETEVFVTEVTPIFVVAEQPQNEAGSWKSGLCSCCKYGCCHSALLWGYCFPAILMGQLLTRMKMTWLGDPTTPPSEEYKKTFRTVVTIVICNLLIQSMFYCPATIPIDTDDDYTSYLVVQNDDVDCPMWKQSLTNATSMIFGLYALIVMIKLRMRILQMAHQTANYDEIRPVCCNDTGLPPSWDGDIHNNNNNDGHKTTLTQAIIV</sequence>
<keyword evidence="1" id="KW-0812">Transmembrane</keyword>
<protein>
    <submittedName>
        <fullName evidence="2">Uncharacterized protein</fullName>
    </submittedName>
</protein>
<dbReference type="Proteomes" id="UP000095751">
    <property type="component" value="Unassembled WGS sequence"/>
</dbReference>
<organism evidence="2 3">
    <name type="scientific">Fragilariopsis cylindrus CCMP1102</name>
    <dbReference type="NCBI Taxonomy" id="635003"/>
    <lineage>
        <taxon>Eukaryota</taxon>
        <taxon>Sar</taxon>
        <taxon>Stramenopiles</taxon>
        <taxon>Ochrophyta</taxon>
        <taxon>Bacillariophyta</taxon>
        <taxon>Bacillariophyceae</taxon>
        <taxon>Bacillariophycidae</taxon>
        <taxon>Bacillariales</taxon>
        <taxon>Bacillariaceae</taxon>
        <taxon>Fragilariopsis</taxon>
    </lineage>
</organism>
<keyword evidence="1" id="KW-1133">Transmembrane helix</keyword>
<feature type="transmembrane region" description="Helical" evidence="1">
    <location>
        <begin position="88"/>
        <end position="107"/>
    </location>
</feature>
<evidence type="ECO:0000313" key="3">
    <source>
        <dbReference type="Proteomes" id="UP000095751"/>
    </source>
</evidence>
<evidence type="ECO:0000256" key="1">
    <source>
        <dbReference type="SAM" id="Phobius"/>
    </source>
</evidence>
<keyword evidence="3" id="KW-1185">Reference proteome</keyword>
<dbReference type="EMBL" id="KV784354">
    <property type="protein sequence ID" value="OEU21448.1"/>
    <property type="molecule type" value="Genomic_DNA"/>
</dbReference>
<dbReference type="KEGG" id="fcy:FRACYDRAFT_235075"/>